<dbReference type="AlphaFoldDB" id="A0A9Q3JK79"/>
<name>A0A9Q3JK79_9BASI</name>
<proteinExistence type="predicted"/>
<reference evidence="1" key="1">
    <citation type="submission" date="2021-03" db="EMBL/GenBank/DDBJ databases">
        <title>Draft genome sequence of rust myrtle Austropuccinia psidii MF-1, a brazilian biotype.</title>
        <authorList>
            <person name="Quecine M.C."/>
            <person name="Pachon D.M.R."/>
            <person name="Bonatelli M.L."/>
            <person name="Correr F.H."/>
            <person name="Franceschini L.M."/>
            <person name="Leite T.F."/>
            <person name="Margarido G.R.A."/>
            <person name="Almeida C.A."/>
            <person name="Ferrarezi J.A."/>
            <person name="Labate C.A."/>
        </authorList>
    </citation>
    <scope>NUCLEOTIDE SEQUENCE</scope>
    <source>
        <strain evidence="1">MF-1</strain>
    </source>
</reference>
<sequence length="141" mass="16265">MDKILNQIFEEQHPCKRDSNCLDKDLNNLFSVYQNVKPQPQGNVLDNIYHQGDIKPDALLENKERAPSQYKDGAKMSYSEREALTKLPEASSWAKFSGTGKYNHMDLIYFIDRLLIDVTRIPVYLITARLNTAFKGIAIIW</sequence>
<protein>
    <submittedName>
        <fullName evidence="1">Uncharacterized protein</fullName>
    </submittedName>
</protein>
<gene>
    <name evidence="1" type="ORF">O181_102982</name>
</gene>
<evidence type="ECO:0000313" key="2">
    <source>
        <dbReference type="Proteomes" id="UP000765509"/>
    </source>
</evidence>
<comment type="caution">
    <text evidence="1">The sequence shown here is derived from an EMBL/GenBank/DDBJ whole genome shotgun (WGS) entry which is preliminary data.</text>
</comment>
<organism evidence="1 2">
    <name type="scientific">Austropuccinia psidii MF-1</name>
    <dbReference type="NCBI Taxonomy" id="1389203"/>
    <lineage>
        <taxon>Eukaryota</taxon>
        <taxon>Fungi</taxon>
        <taxon>Dikarya</taxon>
        <taxon>Basidiomycota</taxon>
        <taxon>Pucciniomycotina</taxon>
        <taxon>Pucciniomycetes</taxon>
        <taxon>Pucciniales</taxon>
        <taxon>Sphaerophragmiaceae</taxon>
        <taxon>Austropuccinia</taxon>
    </lineage>
</organism>
<dbReference type="EMBL" id="AVOT02073979">
    <property type="protein sequence ID" value="MBW0563267.1"/>
    <property type="molecule type" value="Genomic_DNA"/>
</dbReference>
<dbReference type="Proteomes" id="UP000765509">
    <property type="component" value="Unassembled WGS sequence"/>
</dbReference>
<keyword evidence="2" id="KW-1185">Reference proteome</keyword>
<accession>A0A9Q3JK79</accession>
<evidence type="ECO:0000313" key="1">
    <source>
        <dbReference type="EMBL" id="MBW0563267.1"/>
    </source>
</evidence>